<dbReference type="PROSITE" id="PS51257">
    <property type="entry name" value="PROKAR_LIPOPROTEIN"/>
    <property type="match status" value="1"/>
</dbReference>
<reference evidence="2 3" key="1">
    <citation type="submission" date="2019-06" db="EMBL/GenBank/DDBJ databases">
        <title>Genomic Encyclopedia of Archaeal and Bacterial Type Strains, Phase II (KMG-II): from individual species to whole genera.</title>
        <authorList>
            <person name="Goeker M."/>
        </authorList>
    </citation>
    <scope>NUCLEOTIDE SEQUENCE [LARGE SCALE GENOMIC DNA]</scope>
    <source>
        <strain evidence="2 3">DSM 24789</strain>
    </source>
</reference>
<comment type="caution">
    <text evidence="2">The sequence shown here is derived from an EMBL/GenBank/DDBJ whole genome shotgun (WGS) entry which is preliminary data.</text>
</comment>
<evidence type="ECO:0000313" key="3">
    <source>
        <dbReference type="Proteomes" id="UP000320773"/>
    </source>
</evidence>
<dbReference type="Proteomes" id="UP000320773">
    <property type="component" value="Unassembled WGS sequence"/>
</dbReference>
<sequence>MKKLKTVALVLLITLFSCTEENNYYTTAERLGKENIYIEGNITNEEAQAQLTDELGKNTQNIYVQNTTQLTAINIHSDTNIRHIEFENNQDLVNITIGGFKKIKELLFKNEGTFPLPLTPKNIKCNDIEEASYLDIRLPYQAPGHNVSFNKLKKVGPNDFTLLAECNELNFPTLETVNVFNFAVKKPIITFPVLKHIETINGPSYIEFNQLNFPALQYCKKFNFSTWEWTQSTIITIPLLQYCEFFRLLNAINDSNITNTILHQFITVFPVSGKQIEIGGGQPPAPPTGQGIIDKQTLINQGNAVYTN</sequence>
<accession>A0A543G1Y9</accession>
<feature type="chain" id="PRO_5021930233" description="Lipoprotein" evidence="1">
    <location>
        <begin position="20"/>
        <end position="308"/>
    </location>
</feature>
<dbReference type="AlphaFoldDB" id="A0A543G1Y9"/>
<dbReference type="EMBL" id="VFPJ01000001">
    <property type="protein sequence ID" value="TQM40120.1"/>
    <property type="molecule type" value="Genomic_DNA"/>
</dbReference>
<gene>
    <name evidence="2" type="ORF">BC670_0987</name>
</gene>
<evidence type="ECO:0000313" key="2">
    <source>
        <dbReference type="EMBL" id="TQM40120.1"/>
    </source>
</evidence>
<protein>
    <recommendedName>
        <fullName evidence="4">Lipoprotein</fullName>
    </recommendedName>
</protein>
<evidence type="ECO:0008006" key="4">
    <source>
        <dbReference type="Google" id="ProtNLM"/>
    </source>
</evidence>
<name>A0A543G1Y9_9FLAO</name>
<proteinExistence type="predicted"/>
<feature type="signal peptide" evidence="1">
    <location>
        <begin position="1"/>
        <end position="19"/>
    </location>
</feature>
<keyword evidence="1" id="KW-0732">Signal</keyword>
<dbReference type="RefSeq" id="WP_141841313.1">
    <property type="nucleotide sequence ID" value="NZ_VFPJ01000001.1"/>
</dbReference>
<organism evidence="2 3">
    <name type="scientific">Flavobacterium branchiophilum</name>
    <dbReference type="NCBI Taxonomy" id="55197"/>
    <lineage>
        <taxon>Bacteria</taxon>
        <taxon>Pseudomonadati</taxon>
        <taxon>Bacteroidota</taxon>
        <taxon>Flavobacteriia</taxon>
        <taxon>Flavobacteriales</taxon>
        <taxon>Flavobacteriaceae</taxon>
        <taxon>Flavobacterium</taxon>
    </lineage>
</organism>
<evidence type="ECO:0000256" key="1">
    <source>
        <dbReference type="SAM" id="SignalP"/>
    </source>
</evidence>